<dbReference type="RefSeq" id="WP_209658892.1">
    <property type="nucleotide sequence ID" value="NZ_JAGGLI010000003.1"/>
</dbReference>
<keyword evidence="4 5" id="KW-0648">Protein biosynthesis</keyword>
<accession>A0ABS4KFS8</accession>
<reference evidence="7 8" key="1">
    <citation type="submission" date="2021-03" db="EMBL/GenBank/DDBJ databases">
        <title>Genomic Encyclopedia of Type Strains, Phase IV (KMG-IV): sequencing the most valuable type-strain genomes for metagenomic binning, comparative biology and taxonomic classification.</title>
        <authorList>
            <person name="Goeker M."/>
        </authorList>
    </citation>
    <scope>NUCLEOTIDE SEQUENCE [LARGE SCALE GENOMIC DNA]</scope>
    <source>
        <strain evidence="7 8">DSM 27512</strain>
    </source>
</reference>
<dbReference type="Pfam" id="PF05670">
    <property type="entry name" value="NFACT-R_1"/>
    <property type="match status" value="1"/>
</dbReference>
<proteinExistence type="inferred from homology"/>
<dbReference type="HAMAP" id="MF_00844_B">
    <property type="entry name" value="RqcH_B"/>
    <property type="match status" value="1"/>
</dbReference>
<name>A0ABS4KFS8_9FIRM</name>
<dbReference type="EMBL" id="JAGGLI010000003">
    <property type="protein sequence ID" value="MBP2026642.1"/>
    <property type="molecule type" value="Genomic_DNA"/>
</dbReference>
<evidence type="ECO:0000256" key="5">
    <source>
        <dbReference type="HAMAP-Rule" id="MF_00844"/>
    </source>
</evidence>
<dbReference type="SUPFAM" id="SSF46946">
    <property type="entry name" value="S13-like H2TH domain"/>
    <property type="match status" value="1"/>
</dbReference>
<evidence type="ECO:0000256" key="1">
    <source>
        <dbReference type="ARBA" id="ARBA00022555"/>
    </source>
</evidence>
<dbReference type="InterPro" id="IPR051608">
    <property type="entry name" value="RQC_Subunit_NEMF"/>
</dbReference>
<keyword evidence="5" id="KW-0175">Coiled coil</keyword>
<keyword evidence="2 5" id="KW-0699">rRNA-binding</keyword>
<keyword evidence="3 5" id="KW-0694">RNA-binding</keyword>
<evidence type="ECO:0000313" key="8">
    <source>
        <dbReference type="Proteomes" id="UP001314903"/>
    </source>
</evidence>
<comment type="caution">
    <text evidence="7">The sequence shown here is derived from an EMBL/GenBank/DDBJ whole genome shotgun (WGS) entry which is preliminary data.</text>
</comment>
<evidence type="ECO:0000256" key="4">
    <source>
        <dbReference type="ARBA" id="ARBA00022917"/>
    </source>
</evidence>
<dbReference type="PANTHER" id="PTHR15239">
    <property type="entry name" value="NUCLEAR EXPORT MEDIATOR FACTOR NEMF"/>
    <property type="match status" value="1"/>
</dbReference>
<sequence>MALDGLTLYGITKELQNSITGAKIDKISQAENDEVLLSIRGDGKTFKLLISANSSNPRIYFVEKYKKENPLKAPMFLMILRKYIQSGRILKISQEGLERIIKFDIEAYDDLKTPKVRSLIIEIMGRHSNIILVDKDSNKILDSIKRIPITTSSVREVLPGKDYFLPPSQGKLNPISNLDFSSFVSKITSKDLLLYKAIYESYSGISPLIAKEVCYRASLDLDSSTASISNFQLERLFNSFERMINQIKNHIFYPCIVSDLALDKIIDFSIIRLTIYDSLKIKEYESISKATEEFYLLRDLKERMSQKNSSLKKLVAQKIDRLENKISKQKNELHETLVMEELKKKGDLLTAYIYMLEKGMKFINVPDFYNANSPEITIGLDENLSPSENIQKLYKKYNKLKKRKSELTIQINQSQEELSYLQNVLLSIENCESYQEIEDIRDELAKEGYIKSKGINKKNKKRDASLALEPLEFKSTDGTKILVGRNNRQNDQLTFKISSPDDIWLHTKDIAGSHVIIKTSLDLVSESTLKEGAILAAYHSKGRLSSNVPVDYTSRKNVKKPSGAKPGMVIYENQHTVYITPKEEDIIRMRCINGENKTDS</sequence>
<dbReference type="InterPro" id="IPR010979">
    <property type="entry name" value="Ribosomal_uS13-like_H2TH"/>
</dbReference>
<dbReference type="Gene3D" id="2.30.310.10">
    <property type="entry name" value="ibrinogen binding protein from staphylococcus aureus domain"/>
    <property type="match status" value="1"/>
</dbReference>
<feature type="domain" description="NFACT RNA-binding" evidence="6">
    <location>
        <begin position="472"/>
        <end position="568"/>
    </location>
</feature>
<comment type="function">
    <text evidence="5">Key component of the ribosome quality control system (RQC), a ribosome-associated complex that mediates the extraction of incompletely synthesized nascent chains from stalled ribosomes and their subsequent degradation. RqcH recruits Ala-charged tRNA, and with RqcP directs the elongation of stalled nascent chains on 50S ribosomal subunits, leading to non-templated C-terminal alanine extensions (Ala tail). The Ala tail promotes nascent chain degradation. May add between 1 and at least 8 Ala residues. Binds to stalled 50S ribosomal subunits.</text>
</comment>
<keyword evidence="1 5" id="KW-0820">tRNA-binding</keyword>
<dbReference type="PANTHER" id="PTHR15239:SF6">
    <property type="entry name" value="RIBOSOME QUALITY CONTROL COMPLEX SUBUNIT NEMF"/>
    <property type="match status" value="1"/>
</dbReference>
<dbReference type="Proteomes" id="UP001314903">
    <property type="component" value="Unassembled WGS sequence"/>
</dbReference>
<evidence type="ECO:0000256" key="2">
    <source>
        <dbReference type="ARBA" id="ARBA00022730"/>
    </source>
</evidence>
<evidence type="ECO:0000256" key="3">
    <source>
        <dbReference type="ARBA" id="ARBA00022884"/>
    </source>
</evidence>
<evidence type="ECO:0000259" key="6">
    <source>
        <dbReference type="Pfam" id="PF05670"/>
    </source>
</evidence>
<dbReference type="InterPro" id="IPR008532">
    <property type="entry name" value="NFACT_RNA-bd"/>
</dbReference>
<feature type="coiled-coil region" evidence="5">
    <location>
        <begin position="390"/>
        <end position="417"/>
    </location>
</feature>
<keyword evidence="8" id="KW-1185">Reference proteome</keyword>
<comment type="similarity">
    <text evidence="5">Belongs to the NEMF family.</text>
</comment>
<protein>
    <recommendedName>
        <fullName evidence="5">Rqc2 homolog RqcH</fullName>
        <shortName evidence="5">RqcH</shortName>
    </recommendedName>
</protein>
<evidence type="ECO:0000313" key="7">
    <source>
        <dbReference type="EMBL" id="MBP2026642.1"/>
    </source>
</evidence>
<dbReference type="Gene3D" id="1.10.8.50">
    <property type="match status" value="1"/>
</dbReference>
<dbReference type="InterPro" id="IPR043682">
    <property type="entry name" value="RqcH_bacterial"/>
</dbReference>
<feature type="coiled-coil region" evidence="5">
    <location>
        <begin position="297"/>
        <end position="339"/>
    </location>
</feature>
<comment type="subunit">
    <text evidence="5">Associates with stalled 50S ribosomal subunits. Binds to RqcP.</text>
</comment>
<gene>
    <name evidence="5" type="primary">rqcH</name>
    <name evidence="7" type="ORF">J2Z35_000431</name>
</gene>
<dbReference type="Pfam" id="PF05833">
    <property type="entry name" value="NFACT_N"/>
    <property type="match status" value="1"/>
</dbReference>
<organism evidence="7 8">
    <name type="scientific">Acetoanaerobium pronyense</name>
    <dbReference type="NCBI Taxonomy" id="1482736"/>
    <lineage>
        <taxon>Bacteria</taxon>
        <taxon>Bacillati</taxon>
        <taxon>Bacillota</taxon>
        <taxon>Clostridia</taxon>
        <taxon>Peptostreptococcales</taxon>
        <taxon>Filifactoraceae</taxon>
        <taxon>Acetoanaerobium</taxon>
    </lineage>
</organism>